<dbReference type="Gene3D" id="1.20.910.10">
    <property type="entry name" value="Heme oxygenase-like"/>
    <property type="match status" value="1"/>
</dbReference>
<evidence type="ECO:0000313" key="2">
    <source>
        <dbReference type="Proteomes" id="UP000253141"/>
    </source>
</evidence>
<name>A0A369HY22_9BACT</name>
<gene>
    <name evidence="1" type="ORF">DVG78_28950</name>
</gene>
<dbReference type="Proteomes" id="UP000253141">
    <property type="component" value="Unassembled WGS sequence"/>
</dbReference>
<accession>A0A369HY22</accession>
<dbReference type="OrthoDB" id="9791270at2"/>
<reference evidence="1 2" key="1">
    <citation type="submission" date="2018-07" db="EMBL/GenBank/DDBJ databases">
        <title>Genome analysis of Runella aurantiaca.</title>
        <authorList>
            <person name="Yang X."/>
        </authorList>
    </citation>
    <scope>NUCLEOTIDE SEQUENCE [LARGE SCALE GENOMIC DNA]</scope>
    <source>
        <strain evidence="1 2">YX9</strain>
    </source>
</reference>
<protein>
    <submittedName>
        <fullName evidence="1">DUF3050 domain-containing protein</fullName>
    </submittedName>
</protein>
<dbReference type="SUPFAM" id="SSF48613">
    <property type="entry name" value="Heme oxygenase-like"/>
    <property type="match status" value="1"/>
</dbReference>
<dbReference type="InterPro" id="IPR016084">
    <property type="entry name" value="Haem_Oase-like_multi-hlx"/>
</dbReference>
<dbReference type="RefSeq" id="WP_114464499.1">
    <property type="nucleotide sequence ID" value="NZ_QPIW01000044.1"/>
</dbReference>
<comment type="caution">
    <text evidence="1">The sequence shown here is derived from an EMBL/GenBank/DDBJ whole genome shotgun (WGS) entry which is preliminary data.</text>
</comment>
<evidence type="ECO:0000313" key="1">
    <source>
        <dbReference type="EMBL" id="RDB02419.1"/>
    </source>
</evidence>
<dbReference type="EMBL" id="QPIW01000044">
    <property type="protein sequence ID" value="RDB02419.1"/>
    <property type="molecule type" value="Genomic_DNA"/>
</dbReference>
<organism evidence="1 2">
    <name type="scientific">Runella aurantiaca</name>
    <dbReference type="NCBI Taxonomy" id="2282308"/>
    <lineage>
        <taxon>Bacteria</taxon>
        <taxon>Pseudomonadati</taxon>
        <taxon>Bacteroidota</taxon>
        <taxon>Cytophagia</taxon>
        <taxon>Cytophagales</taxon>
        <taxon>Spirosomataceae</taxon>
        <taxon>Runella</taxon>
    </lineage>
</organism>
<dbReference type="InterPro" id="IPR024423">
    <property type="entry name" value="DUF3050"/>
</dbReference>
<dbReference type="AlphaFoldDB" id="A0A369HY22"/>
<dbReference type="Pfam" id="PF11251">
    <property type="entry name" value="DUF3050"/>
    <property type="match status" value="1"/>
</dbReference>
<keyword evidence="2" id="KW-1185">Reference proteome</keyword>
<sequence>MTPIQQLQLKIAPIREELVGHPIYKSVQTIEQLRVFAENHVFAVWDFMSLLKDLQQSLTCVKVPWMPVGSANTRYLINEIVIGEESDVDEKGIRMSHFELYLAAMQQMSADSTAIKALIQGLQEGKTLVNGLSETGAAQGTQDFVRQTFAFIATQKPHVVASVFTFGREDLIPDMFLAFINEWKGEDSARVAKFKYYLERHIEVDGDHHSHLAMQMVEELCGTDPQKWEEATESAIAALKSRIALWDAVYDQILTLELA</sequence>
<proteinExistence type="predicted"/>